<dbReference type="EMBL" id="CAKZ01000140">
    <property type="protein sequence ID" value="CCJ82329.1"/>
    <property type="molecule type" value="Genomic_DNA"/>
</dbReference>
<gene>
    <name evidence="1" type="ORF">BN134_3089</name>
</gene>
<name>A0ABM9Q9X3_9ENTR</name>
<keyword evidence="2" id="KW-1185">Reference proteome</keyword>
<protein>
    <submittedName>
        <fullName evidence="1">Uncharacterized protein</fullName>
    </submittedName>
</protein>
<evidence type="ECO:0000313" key="1">
    <source>
        <dbReference type="EMBL" id="CCJ82329.1"/>
    </source>
</evidence>
<organism evidence="1 2">
    <name type="scientific">Cronobacter dublinensis 1210</name>
    <dbReference type="NCBI Taxonomy" id="1208656"/>
    <lineage>
        <taxon>Bacteria</taxon>
        <taxon>Pseudomonadati</taxon>
        <taxon>Pseudomonadota</taxon>
        <taxon>Gammaproteobacteria</taxon>
        <taxon>Enterobacterales</taxon>
        <taxon>Enterobacteriaceae</taxon>
        <taxon>Cronobacter</taxon>
    </lineage>
</organism>
<accession>A0ABM9Q9X3</accession>
<reference evidence="2" key="1">
    <citation type="journal article" date="2012" name="PLoS ONE">
        <title>Comparative analysis of genome sequences covering the seven cronobacter species.</title>
        <authorList>
            <person name="Joseph S."/>
            <person name="Desai P."/>
            <person name="Ji Y."/>
            <person name="Cummings C.A."/>
            <person name="Shih R."/>
            <person name="Degoricija L."/>
            <person name="Rico A."/>
            <person name="Brzoska P."/>
            <person name="Hamby S.E."/>
            <person name="Masood N."/>
            <person name="Hariri S."/>
            <person name="Sonbol H."/>
            <person name="Chuzhanova N."/>
            <person name="McClelland M."/>
            <person name="Furtado M.R."/>
            <person name="Forsythe S.J."/>
        </authorList>
    </citation>
    <scope>NUCLEOTIDE SEQUENCE [LARGE SCALE GENOMIC DNA]</scope>
    <source>
        <strain evidence="2">1210</strain>
    </source>
</reference>
<comment type="caution">
    <text evidence="1">The sequence shown here is derived from an EMBL/GenBank/DDBJ whole genome shotgun (WGS) entry which is preliminary data.</text>
</comment>
<evidence type="ECO:0000313" key="2">
    <source>
        <dbReference type="Proteomes" id="UP000009342"/>
    </source>
</evidence>
<dbReference type="Proteomes" id="UP000009342">
    <property type="component" value="Unassembled WGS sequence"/>
</dbReference>
<sequence>MQSVNLNGNHPGQPVACHRGKFRFLRASKSLKHGNFLQNTIY</sequence>
<proteinExistence type="predicted"/>